<dbReference type="SUPFAM" id="SSF140990">
    <property type="entry name" value="FtsH protease domain-like"/>
    <property type="match status" value="1"/>
</dbReference>
<dbReference type="GO" id="GO:0005524">
    <property type="term" value="F:ATP binding"/>
    <property type="evidence" value="ECO:0007669"/>
    <property type="project" value="UniProtKB-KW"/>
</dbReference>
<dbReference type="GeneID" id="24424926"/>
<evidence type="ECO:0000313" key="19">
    <source>
        <dbReference type="EMBL" id="CTQ40890.1"/>
    </source>
</evidence>
<evidence type="ECO:0000256" key="4">
    <source>
        <dbReference type="ARBA" id="ARBA00010550"/>
    </source>
</evidence>
<dbReference type="Pfam" id="PF00004">
    <property type="entry name" value="AAA"/>
    <property type="match status" value="1"/>
</dbReference>
<dbReference type="InterPro" id="IPR003593">
    <property type="entry name" value="AAA+_ATPase"/>
</dbReference>
<evidence type="ECO:0000256" key="14">
    <source>
        <dbReference type="ARBA" id="ARBA00023049"/>
    </source>
</evidence>
<keyword evidence="5" id="KW-0645">Protease</keyword>
<sequence length="576" mass="63635">MMSGVPYNTSSRGIHVIDKEDDPPCIISHSNHYLDLQNRAANLYHNGVSRINRFIREDVSPIISQSAEGSDNNGRNNFGRNLAGIILGITIAYLVIALIITAAVSVLAPKEHVDATLDNKAKKTSTNVQPTKPSSRYKQVYFKDILGVDEAKKELEEVVKFIREPEKYRQIGARIPKGVLLVGPPGTGKTMLARAVATESGIQFIFTSGSEFVEIYVGQGARRIRNLFEHARNISPCIIFIDEIDAVGARRVSTSNNPGNREHDQTLNQLLVELDGFSPSSGITVIAATNRLDYLDSALLRPGRFDRIVHVPLPDRNGREAILFMYLSKVVCDENVSVSDMASLTFGFSGADLENLVNEAALCAVRNGRTKVTSEDMFEARDKVMMGPARPSLQPEEQRRVTAYHEAGHAIVAFELYPSADPIHKATIISRGNALGFVEQLPPGDRYGYHRHQMLARLAVCMGGRVAEELVFGYNHVSSGASSDIRAATELAHRMVTEWGMTDELGPVCYKNHVSGRVLSPETTAKVEALVKKLVKDGHRKAEEILRRNRDKLERVARALLERETLTGDEIKALCE</sequence>
<reference evidence="19 20" key="2">
    <citation type="journal article" date="2013" name="PLoS ONE">
        <title>Whole genome mapping and re-organization of the nuclear and mitochondrial genomes of Babesia microti isolates.</title>
        <authorList>
            <person name="Cornillot E."/>
            <person name="Dassouli A."/>
            <person name="Garg A."/>
            <person name="Pachikara N."/>
            <person name="Randazzo S."/>
            <person name="Depoix D."/>
            <person name="Carcy B."/>
            <person name="Delbecq S."/>
            <person name="Frutos R."/>
            <person name="Silva J.C."/>
            <person name="Sutton R."/>
            <person name="Krause P.J."/>
            <person name="Mamoun C.B."/>
        </authorList>
    </citation>
    <scope>NUCLEOTIDE SEQUENCE [LARGE SCALE GENOMIC DNA]</scope>
    <source>
        <strain evidence="19 20">RI</strain>
    </source>
</reference>
<dbReference type="InterPro" id="IPR041569">
    <property type="entry name" value="AAA_lid_3"/>
</dbReference>
<dbReference type="FunFam" id="3.40.50.300:FF:000277">
    <property type="entry name" value="ATP-dependent zinc metalloprotease FtsH"/>
    <property type="match status" value="1"/>
</dbReference>
<gene>
    <name evidence="19" type="ORF">BMR1_03g01455</name>
</gene>
<dbReference type="Proteomes" id="UP000002899">
    <property type="component" value="Chromosome III"/>
</dbReference>
<dbReference type="SUPFAM" id="SSF52540">
    <property type="entry name" value="P-loop containing nucleoside triphosphate hydrolases"/>
    <property type="match status" value="1"/>
</dbReference>
<dbReference type="InterPro" id="IPR027417">
    <property type="entry name" value="P-loop_NTPase"/>
</dbReference>
<comment type="similarity">
    <text evidence="16">Belongs to the AAA ATPase family.</text>
</comment>
<dbReference type="GO" id="GO:0004222">
    <property type="term" value="F:metalloendopeptidase activity"/>
    <property type="evidence" value="ECO:0007669"/>
    <property type="project" value="InterPro"/>
</dbReference>
<comment type="similarity">
    <text evidence="3">In the C-terminal section; belongs to the peptidase M41 family.</text>
</comment>
<dbReference type="Gene3D" id="1.10.8.60">
    <property type="match status" value="1"/>
</dbReference>
<protein>
    <submittedName>
        <fullName evidence="19">ATPase family associated with various cellular activities (AAA)</fullName>
        <ecNumber evidence="19">3.4.24.-</ecNumber>
    </submittedName>
</protein>
<keyword evidence="9 19" id="KW-0378">Hydrolase</keyword>
<reference evidence="19 20" key="1">
    <citation type="journal article" date="2012" name="Nucleic Acids Res.">
        <title>Sequencing of the smallest Apicomplexan genome from the human pathogen Babesia microti.</title>
        <authorList>
            <person name="Cornillot E."/>
            <person name="Hadj-Kaddour K."/>
            <person name="Dassouli A."/>
            <person name="Noel B."/>
            <person name="Ranwez V."/>
            <person name="Vacherie B."/>
            <person name="Augagneur Y."/>
            <person name="Bres V."/>
            <person name="Duclos A."/>
            <person name="Randazzo S."/>
            <person name="Carcy B."/>
            <person name="Debierre-Grockiego F."/>
            <person name="Delbecq S."/>
            <person name="Moubri-Menage K."/>
            <person name="Shams-Eldin H."/>
            <person name="Usmani-Brown S."/>
            <person name="Bringaud F."/>
            <person name="Wincker P."/>
            <person name="Vivares C.P."/>
            <person name="Schwarz R.T."/>
            <person name="Schetters T.P."/>
            <person name="Krause P.J."/>
            <person name="Gorenflot A."/>
            <person name="Berry V."/>
            <person name="Barbe V."/>
            <person name="Ben Mamoun C."/>
        </authorList>
    </citation>
    <scope>NUCLEOTIDE SEQUENCE [LARGE SCALE GENOMIC DNA]</scope>
    <source>
        <strain evidence="19 20">RI</strain>
    </source>
</reference>
<feature type="domain" description="AAA+ ATPase" evidence="18">
    <location>
        <begin position="175"/>
        <end position="315"/>
    </location>
</feature>
<evidence type="ECO:0000256" key="5">
    <source>
        <dbReference type="ARBA" id="ARBA00022670"/>
    </source>
</evidence>
<keyword evidence="10" id="KW-0862">Zinc</keyword>
<dbReference type="NCBIfam" id="TIGR01241">
    <property type="entry name" value="FtsH_fam"/>
    <property type="match status" value="1"/>
</dbReference>
<keyword evidence="14" id="KW-0482">Metalloprotease</keyword>
<dbReference type="KEGG" id="bmic:BMR1_03g01455"/>
<keyword evidence="6 17" id="KW-0812">Transmembrane</keyword>
<evidence type="ECO:0000256" key="15">
    <source>
        <dbReference type="ARBA" id="ARBA00023136"/>
    </source>
</evidence>
<dbReference type="Gene3D" id="1.20.58.760">
    <property type="entry name" value="Peptidase M41"/>
    <property type="match status" value="1"/>
</dbReference>
<evidence type="ECO:0000256" key="16">
    <source>
        <dbReference type="RuleBase" id="RU003651"/>
    </source>
</evidence>
<dbReference type="PANTHER" id="PTHR23076">
    <property type="entry name" value="METALLOPROTEASE M41 FTSH"/>
    <property type="match status" value="1"/>
</dbReference>
<keyword evidence="15 17" id="KW-0472">Membrane</keyword>
<dbReference type="CDD" id="cd19501">
    <property type="entry name" value="RecA-like_FtsH"/>
    <property type="match status" value="1"/>
</dbReference>
<evidence type="ECO:0000256" key="1">
    <source>
        <dbReference type="ARBA" id="ARBA00001947"/>
    </source>
</evidence>
<evidence type="ECO:0000313" key="20">
    <source>
        <dbReference type="Proteomes" id="UP000002899"/>
    </source>
</evidence>
<comment type="similarity">
    <text evidence="4">In the N-terminal section; belongs to the AAA ATPase family.</text>
</comment>
<dbReference type="HAMAP" id="MF_01458">
    <property type="entry name" value="FtsH"/>
    <property type="match status" value="1"/>
</dbReference>
<evidence type="ECO:0000256" key="17">
    <source>
        <dbReference type="SAM" id="Phobius"/>
    </source>
</evidence>
<evidence type="ECO:0000256" key="2">
    <source>
        <dbReference type="ARBA" id="ARBA00004141"/>
    </source>
</evidence>
<accession>A0A0K3AR05</accession>
<keyword evidence="8 16" id="KW-0547">Nucleotide-binding</keyword>
<comment type="subcellular location">
    <subcellularLocation>
        <location evidence="2">Membrane</location>
        <topology evidence="2">Multi-pass membrane protein</topology>
    </subcellularLocation>
</comment>
<dbReference type="Pfam" id="PF17862">
    <property type="entry name" value="AAA_lid_3"/>
    <property type="match status" value="1"/>
</dbReference>
<dbReference type="GO" id="GO:0005739">
    <property type="term" value="C:mitochondrion"/>
    <property type="evidence" value="ECO:0007669"/>
    <property type="project" value="TreeGrafter"/>
</dbReference>
<dbReference type="PROSITE" id="PS00674">
    <property type="entry name" value="AAA"/>
    <property type="match status" value="1"/>
</dbReference>
<dbReference type="RefSeq" id="XP_012648901.1">
    <property type="nucleotide sequence ID" value="XM_012793447.1"/>
</dbReference>
<dbReference type="AlphaFoldDB" id="A0A0K3AR05"/>
<dbReference type="InterPro" id="IPR003960">
    <property type="entry name" value="ATPase_AAA_CS"/>
</dbReference>
<dbReference type="FunFam" id="1.20.58.760:FF:000001">
    <property type="entry name" value="ATP-dependent zinc metalloprotease FtsH"/>
    <property type="match status" value="1"/>
</dbReference>
<dbReference type="VEuPathDB" id="PiroplasmaDB:BMR1_03g01455"/>
<evidence type="ECO:0000259" key="18">
    <source>
        <dbReference type="SMART" id="SM00382"/>
    </source>
</evidence>
<organism evidence="19 20">
    <name type="scientific">Babesia microti (strain RI)</name>
    <dbReference type="NCBI Taxonomy" id="1133968"/>
    <lineage>
        <taxon>Eukaryota</taxon>
        <taxon>Sar</taxon>
        <taxon>Alveolata</taxon>
        <taxon>Apicomplexa</taxon>
        <taxon>Aconoidasida</taxon>
        <taxon>Piroplasmida</taxon>
        <taxon>Babesiidae</taxon>
        <taxon>Babesia</taxon>
    </lineage>
</organism>
<evidence type="ECO:0000256" key="6">
    <source>
        <dbReference type="ARBA" id="ARBA00022692"/>
    </source>
</evidence>
<evidence type="ECO:0000256" key="9">
    <source>
        <dbReference type="ARBA" id="ARBA00022801"/>
    </source>
</evidence>
<dbReference type="GO" id="GO:0006508">
    <property type="term" value="P:proteolysis"/>
    <property type="evidence" value="ECO:0007669"/>
    <property type="project" value="UniProtKB-KW"/>
</dbReference>
<dbReference type="Pfam" id="PF01434">
    <property type="entry name" value="Peptidase_M41"/>
    <property type="match status" value="1"/>
</dbReference>
<evidence type="ECO:0000256" key="7">
    <source>
        <dbReference type="ARBA" id="ARBA00022723"/>
    </source>
</evidence>
<feature type="transmembrane region" description="Helical" evidence="17">
    <location>
        <begin position="82"/>
        <end position="108"/>
    </location>
</feature>
<evidence type="ECO:0000256" key="13">
    <source>
        <dbReference type="ARBA" id="ARBA00022989"/>
    </source>
</evidence>
<dbReference type="GO" id="GO:0016020">
    <property type="term" value="C:membrane"/>
    <property type="evidence" value="ECO:0007669"/>
    <property type="project" value="UniProtKB-SubCell"/>
</dbReference>
<dbReference type="EMBL" id="LN871598">
    <property type="protein sequence ID" value="CTQ40890.1"/>
    <property type="molecule type" value="Genomic_DNA"/>
</dbReference>
<dbReference type="InterPro" id="IPR003959">
    <property type="entry name" value="ATPase_AAA_core"/>
</dbReference>
<dbReference type="GO" id="GO:0004176">
    <property type="term" value="F:ATP-dependent peptidase activity"/>
    <property type="evidence" value="ECO:0007669"/>
    <property type="project" value="InterPro"/>
</dbReference>
<dbReference type="OMA" id="NNVEFAA"/>
<dbReference type="GO" id="GO:0046872">
    <property type="term" value="F:metal ion binding"/>
    <property type="evidence" value="ECO:0007669"/>
    <property type="project" value="UniProtKB-KW"/>
</dbReference>
<evidence type="ECO:0000256" key="10">
    <source>
        <dbReference type="ARBA" id="ARBA00022833"/>
    </source>
</evidence>
<dbReference type="Gene3D" id="3.40.50.300">
    <property type="entry name" value="P-loop containing nucleotide triphosphate hydrolases"/>
    <property type="match status" value="1"/>
</dbReference>
<evidence type="ECO:0000256" key="11">
    <source>
        <dbReference type="ARBA" id="ARBA00022840"/>
    </source>
</evidence>
<dbReference type="InterPro" id="IPR037219">
    <property type="entry name" value="Peptidase_M41-like"/>
</dbReference>
<name>A0A0K3AR05_BABMR</name>
<reference evidence="19 20" key="3">
    <citation type="journal article" date="2016" name="Sci. Rep.">
        <title>Genome-wide diversity and gene expression profiling of Babesia microti isolates identify polymorphic genes that mediate host-pathogen interactions.</title>
        <authorList>
            <person name="Silva J.C."/>
            <person name="Cornillot E."/>
            <person name="McCracken C."/>
            <person name="Usmani-Brown S."/>
            <person name="Dwivedi A."/>
            <person name="Ifeonu O.O."/>
            <person name="Crabtree J."/>
            <person name="Gotia H.T."/>
            <person name="Virji A.Z."/>
            <person name="Reynes C."/>
            <person name="Colinge J."/>
            <person name="Kumar V."/>
            <person name="Lawres L."/>
            <person name="Pazzi J.E."/>
            <person name="Pablo J.V."/>
            <person name="Hung C."/>
            <person name="Brancato J."/>
            <person name="Kumari P."/>
            <person name="Orvis J."/>
            <person name="Tretina K."/>
            <person name="Chibucos M."/>
            <person name="Ott S."/>
            <person name="Sadzewicz L."/>
            <person name="Sengamalay N."/>
            <person name="Shetty A.C."/>
            <person name="Su Q."/>
            <person name="Tallon L."/>
            <person name="Fraser C.M."/>
            <person name="Frutos R."/>
            <person name="Molina D.M."/>
            <person name="Krause P.J."/>
            <person name="Ben Mamoun C."/>
        </authorList>
    </citation>
    <scope>NUCLEOTIDE SEQUENCE [LARGE SCALE GENOMIC DNA]</scope>
    <source>
        <strain evidence="19 20">RI</strain>
    </source>
</reference>
<dbReference type="GO" id="GO:0016887">
    <property type="term" value="F:ATP hydrolysis activity"/>
    <property type="evidence" value="ECO:0007669"/>
    <property type="project" value="InterPro"/>
</dbReference>
<dbReference type="SMART" id="SM00382">
    <property type="entry name" value="AAA"/>
    <property type="match status" value="1"/>
</dbReference>
<evidence type="ECO:0000256" key="12">
    <source>
        <dbReference type="ARBA" id="ARBA00022946"/>
    </source>
</evidence>
<comment type="cofactor">
    <cofactor evidence="1">
        <name>Zn(2+)</name>
        <dbReference type="ChEBI" id="CHEBI:29105"/>
    </cofactor>
</comment>
<dbReference type="InterPro" id="IPR005936">
    <property type="entry name" value="FtsH"/>
</dbReference>
<evidence type="ECO:0000256" key="8">
    <source>
        <dbReference type="ARBA" id="ARBA00022741"/>
    </source>
</evidence>
<keyword evidence="12" id="KW-0809">Transit peptide</keyword>
<keyword evidence="13 17" id="KW-1133">Transmembrane helix</keyword>
<keyword evidence="20" id="KW-1185">Reference proteome</keyword>
<dbReference type="InterPro" id="IPR000642">
    <property type="entry name" value="Peptidase_M41"/>
</dbReference>
<dbReference type="OrthoDB" id="1413014at2759"/>
<dbReference type="FunFam" id="1.10.8.60:FF:000001">
    <property type="entry name" value="ATP-dependent zinc metalloprotease FtsH"/>
    <property type="match status" value="1"/>
</dbReference>
<proteinExistence type="inferred from homology"/>
<dbReference type="EC" id="3.4.24.-" evidence="19"/>
<evidence type="ECO:0000256" key="3">
    <source>
        <dbReference type="ARBA" id="ARBA00010044"/>
    </source>
</evidence>
<keyword evidence="7" id="KW-0479">Metal-binding</keyword>
<keyword evidence="11 16" id="KW-0067">ATP-binding</keyword>
<dbReference type="PANTHER" id="PTHR23076:SF97">
    <property type="entry name" value="ATP-DEPENDENT ZINC METALLOPROTEASE YME1L1"/>
    <property type="match status" value="1"/>
</dbReference>